<sequence length="534" mass="59276">MPDYKNPIDGREYTDKQHVETALYEYRSMYVGKQYDVKGGDYLGTVSQIYDNVHGNEEQVYVLTNNGKGTKQSPVPYSASDTERAQVQDVTVMMQGSQTKTHTPKLLHDTVTDWLPTDFVTAAHRLGPVGAVEHATPFVYRHSQNIITQKSREVLDKADRDASNNIGDAVGFFNKDVGQAVTRGLNSLNKNPFNELRKDVLSNSAGIFGGAVVTGVTSTPIMLAAGGLKLTQKFPPAQFEDAAKHLKETIRKYPNAKIDLYGHSLGSMDIQYALASLTEEEMRHIGTVHIYNGPNIYPLLTKEQKVRLDSAKYKIFNHIDHKDIVSLGYSLSGSENAAGIVRHIKTTGKSIDDQHMMKGYIYDKNKNFVLMDGTGKITIKDTIKANMIPYQNMKKYLSKGGFSGNEKIYLDSVQAQAIAQNLVNVAKLGYETLQQARDQVVGEAEILAEELHKVPWGFSLSPDEVVAAYQAGGADYQSLVLSLQEHFDSRLSKVQALQTTFTALTEQLNAGIQQLLDKDQVLAGDFEQWNQVKQ</sequence>
<evidence type="ECO:0000313" key="1">
    <source>
        <dbReference type="EMBL" id="KGM38162.1"/>
    </source>
</evidence>
<dbReference type="eggNOG" id="ENOG5032SA1">
    <property type="taxonomic scope" value="Bacteria"/>
</dbReference>
<dbReference type="InterPro" id="IPR029058">
    <property type="entry name" value="AB_hydrolase_fold"/>
</dbReference>
<dbReference type="SUPFAM" id="SSF53474">
    <property type="entry name" value="alpha/beta-Hydrolases"/>
    <property type="match status" value="1"/>
</dbReference>
<dbReference type="Pfam" id="PF11187">
    <property type="entry name" value="Mbeg1-like"/>
    <property type="match status" value="1"/>
</dbReference>
<organism evidence="1 2">
    <name type="scientific">Streptococcus sinensis</name>
    <dbReference type="NCBI Taxonomy" id="176090"/>
    <lineage>
        <taxon>Bacteria</taxon>
        <taxon>Bacillati</taxon>
        <taxon>Bacillota</taxon>
        <taxon>Bacilli</taxon>
        <taxon>Lactobacillales</taxon>
        <taxon>Streptococcaceae</taxon>
        <taxon>Streptococcus</taxon>
    </lineage>
</organism>
<gene>
    <name evidence="1" type="ORF">SSIN_0105</name>
</gene>
<evidence type="ECO:0008006" key="3">
    <source>
        <dbReference type="Google" id="ProtNLM"/>
    </source>
</evidence>
<dbReference type="Proteomes" id="UP000030019">
    <property type="component" value="Unassembled WGS sequence"/>
</dbReference>
<accession>A0A0A0DMH1</accession>
<dbReference type="PATRIC" id="fig|176090.4.peg.105"/>
<evidence type="ECO:0000313" key="2">
    <source>
        <dbReference type="Proteomes" id="UP000030019"/>
    </source>
</evidence>
<proteinExistence type="predicted"/>
<reference evidence="1 2" key="1">
    <citation type="submission" date="2014-06" db="EMBL/GenBank/DDBJ databases">
        <authorList>
            <person name="Teng J.L."/>
            <person name="Huang Y."/>
            <person name="Tse H."/>
            <person name="Lau S.K."/>
            <person name="Woo P.C."/>
        </authorList>
    </citation>
    <scope>NUCLEOTIDE SEQUENCE [LARGE SCALE GENOMIC DNA]</scope>
    <source>
        <strain evidence="1 2">HKU4</strain>
    </source>
</reference>
<comment type="caution">
    <text evidence="1">The sequence shown here is derived from an EMBL/GenBank/DDBJ whole genome shotgun (WGS) entry which is preliminary data.</text>
</comment>
<dbReference type="STRING" id="176090.SSIN_0105"/>
<protein>
    <recommendedName>
        <fullName evidence="3">DUF2974 domain-containing protein</fullName>
    </recommendedName>
</protein>
<dbReference type="AlphaFoldDB" id="A0A0A0DMH1"/>
<dbReference type="InterPro" id="IPR024499">
    <property type="entry name" value="Mbeg1-like"/>
</dbReference>
<name>A0A0A0DMH1_9STRE</name>
<dbReference type="Gene3D" id="3.40.50.1820">
    <property type="entry name" value="alpha/beta hydrolase"/>
    <property type="match status" value="1"/>
</dbReference>
<keyword evidence="2" id="KW-1185">Reference proteome</keyword>
<dbReference type="RefSeq" id="WP_037614497.1">
    <property type="nucleotide sequence ID" value="NZ_JPEN01000012.1"/>
</dbReference>
<dbReference type="EMBL" id="JPEN01000012">
    <property type="protein sequence ID" value="KGM38162.1"/>
    <property type="molecule type" value="Genomic_DNA"/>
</dbReference>